<name>A0ABS9YP25_9ACTN</name>
<reference evidence="1" key="1">
    <citation type="submission" date="2022-03" db="EMBL/GenBank/DDBJ databases">
        <title>Streptomyces 7R015 and 7R016 isolated from Barleria lupulina in Thailand.</title>
        <authorList>
            <person name="Kanchanasin P."/>
            <person name="Phongsopitanun W."/>
            <person name="Tanasupawat S."/>
        </authorList>
    </citation>
    <scope>NUCLEOTIDE SEQUENCE</scope>
    <source>
        <strain evidence="1">7R015</strain>
    </source>
</reference>
<evidence type="ECO:0000313" key="1">
    <source>
        <dbReference type="EMBL" id="MCI3278639.1"/>
    </source>
</evidence>
<evidence type="ECO:0000313" key="2">
    <source>
        <dbReference type="Proteomes" id="UP001165269"/>
    </source>
</evidence>
<organism evidence="1 2">
    <name type="scientific">Streptomyces cylindrosporus</name>
    <dbReference type="NCBI Taxonomy" id="2927583"/>
    <lineage>
        <taxon>Bacteria</taxon>
        <taxon>Bacillati</taxon>
        <taxon>Actinomycetota</taxon>
        <taxon>Actinomycetes</taxon>
        <taxon>Kitasatosporales</taxon>
        <taxon>Streptomycetaceae</taxon>
        <taxon>Streptomyces</taxon>
    </lineage>
</organism>
<sequence length="407" mass="43854">MNAERFTDLAGQMMRSALDSWRGGNRLFAVLHAGMGSEFCLKAVLCHHDPLLISAHGDRALRFHVLGFAGEKGVRPLEQARTIGMAEAFRDAEVVMQGRMPVTLDAFTPVMEARNGIAHLAHHNPATAEHVVSTALQVAEAVRKELDTPAADFWKGYARAFHDLSKIAAMPATPKVGMEQAAEDLAQAEAEEAARAAMDAAKSTAATAVDALARIPLWGDALGNDEAARHALNVAHRSVVSATLHTTSMRAQRAAANLLKSYGYLPMARDSEVSASDAVAVKTLVASSVEGAFKDALSAELEFTLSESLSDVVWRPRPYEAAGYGTYLWRWEPCPACPAWGDMYGYLEHDVCVVEECNAGVYCGEHDEGPPTTSHAQAFACPVCCLVLDTEEELEAAHMELATNYEG</sequence>
<gene>
    <name evidence="1" type="ORF">MQP27_47000</name>
</gene>
<dbReference type="EMBL" id="JALDAY010000020">
    <property type="protein sequence ID" value="MCI3278639.1"/>
    <property type="molecule type" value="Genomic_DNA"/>
</dbReference>
<protein>
    <submittedName>
        <fullName evidence="1">Uncharacterized protein</fullName>
    </submittedName>
</protein>
<dbReference type="Proteomes" id="UP001165269">
    <property type="component" value="Unassembled WGS sequence"/>
</dbReference>
<comment type="caution">
    <text evidence="1">The sequence shown here is derived from an EMBL/GenBank/DDBJ whole genome shotgun (WGS) entry which is preliminary data.</text>
</comment>
<accession>A0ABS9YP25</accession>
<dbReference type="RefSeq" id="WP_242777470.1">
    <property type="nucleotide sequence ID" value="NZ_JALDAY010000020.1"/>
</dbReference>
<keyword evidence="2" id="KW-1185">Reference proteome</keyword>
<proteinExistence type="predicted"/>